<feature type="compositionally biased region" description="Basic residues" evidence="1">
    <location>
        <begin position="132"/>
        <end position="141"/>
    </location>
</feature>
<feature type="compositionally biased region" description="Basic and acidic residues" evidence="1">
    <location>
        <begin position="142"/>
        <end position="151"/>
    </location>
</feature>
<evidence type="ECO:0000313" key="2">
    <source>
        <dbReference type="EMBL" id="KAK8228939.1"/>
    </source>
</evidence>
<protein>
    <submittedName>
        <fullName evidence="2">Uncharacterized protein</fullName>
    </submittedName>
</protein>
<accession>A0ABR1YFW3</accession>
<gene>
    <name evidence="2" type="ORF">HDK90DRAFT_341786</name>
</gene>
<dbReference type="EMBL" id="JBBWRZ010000009">
    <property type="protein sequence ID" value="KAK8228939.1"/>
    <property type="molecule type" value="Genomic_DNA"/>
</dbReference>
<dbReference type="Proteomes" id="UP001492380">
    <property type="component" value="Unassembled WGS sequence"/>
</dbReference>
<organism evidence="2 3">
    <name type="scientific">Phyllosticta capitalensis</name>
    <dbReference type="NCBI Taxonomy" id="121624"/>
    <lineage>
        <taxon>Eukaryota</taxon>
        <taxon>Fungi</taxon>
        <taxon>Dikarya</taxon>
        <taxon>Ascomycota</taxon>
        <taxon>Pezizomycotina</taxon>
        <taxon>Dothideomycetes</taxon>
        <taxon>Dothideomycetes incertae sedis</taxon>
        <taxon>Botryosphaeriales</taxon>
        <taxon>Phyllostictaceae</taxon>
        <taxon>Phyllosticta</taxon>
    </lineage>
</organism>
<feature type="region of interest" description="Disordered" evidence="1">
    <location>
        <begin position="88"/>
        <end position="160"/>
    </location>
</feature>
<comment type="caution">
    <text evidence="2">The sequence shown here is derived from an EMBL/GenBank/DDBJ whole genome shotgun (WGS) entry which is preliminary data.</text>
</comment>
<reference evidence="2 3" key="1">
    <citation type="submission" date="2024-04" db="EMBL/GenBank/DDBJ databases">
        <title>Phyllosticta paracitricarpa is synonymous to the EU quarantine fungus P. citricarpa based on phylogenomic analyses.</title>
        <authorList>
            <consortium name="Lawrence Berkeley National Laboratory"/>
            <person name="Van Ingen-Buijs V.A."/>
            <person name="Van Westerhoven A.C."/>
            <person name="Haridas S."/>
            <person name="Skiadas P."/>
            <person name="Martin F."/>
            <person name="Groenewald J.Z."/>
            <person name="Crous P.W."/>
            <person name="Seidl M.F."/>
        </authorList>
    </citation>
    <scope>NUCLEOTIDE SEQUENCE [LARGE SCALE GENOMIC DNA]</scope>
    <source>
        <strain evidence="2 3">CBS 123374</strain>
    </source>
</reference>
<feature type="compositionally biased region" description="Basic residues" evidence="1">
    <location>
        <begin position="108"/>
        <end position="118"/>
    </location>
</feature>
<keyword evidence="3" id="KW-1185">Reference proteome</keyword>
<evidence type="ECO:0000256" key="1">
    <source>
        <dbReference type="SAM" id="MobiDB-lite"/>
    </source>
</evidence>
<evidence type="ECO:0000313" key="3">
    <source>
        <dbReference type="Proteomes" id="UP001492380"/>
    </source>
</evidence>
<name>A0ABR1YFW3_9PEZI</name>
<sequence>MFQKARSVVWARVWTTGAICKRVDHIRDDSENRAGVHIYHWRSPAAAQRSSRRGRHLGRGYVPAWGGQLVHVVAKLYVAVRYGHGMGERQGSCRSGQWHPQAAASRDQRHHAVHHQRQRRQEQRQGQAKKVGDRHHRRHRFEPRNKRRDQPARSQPATVQGGQCLLVPKKWCGVVETPGLTIKPSFLMQQALGPAGRLALALALASALAPAGR</sequence>
<proteinExistence type="predicted"/>